<proteinExistence type="predicted"/>
<comment type="caution">
    <text evidence="1">The sequence shown here is derived from an EMBL/GenBank/DDBJ whole genome shotgun (WGS) entry which is preliminary data.</text>
</comment>
<protein>
    <submittedName>
        <fullName evidence="1">Uncharacterized protein</fullName>
    </submittedName>
</protein>
<reference evidence="1 2" key="1">
    <citation type="journal article" date="2024" name="BMC Biol.">
        <title>Comparative genomics of Ascetosporea gives new insight into the evolutionary basis for animal parasitism in Rhizaria.</title>
        <authorList>
            <person name="Hiltunen Thoren M."/>
            <person name="Onut-Brannstrom I."/>
            <person name="Alfjorden A."/>
            <person name="Peckova H."/>
            <person name="Swords F."/>
            <person name="Hooper C."/>
            <person name="Holzer A.S."/>
            <person name="Bass D."/>
            <person name="Burki F."/>
        </authorList>
    </citation>
    <scope>NUCLEOTIDE SEQUENCE [LARGE SCALE GENOMIC DNA]</scope>
    <source>
        <strain evidence="1">20-A016</strain>
    </source>
</reference>
<organism evidence="1 2">
    <name type="scientific">Bonamia ostreae</name>
    <dbReference type="NCBI Taxonomy" id="126728"/>
    <lineage>
        <taxon>Eukaryota</taxon>
        <taxon>Sar</taxon>
        <taxon>Rhizaria</taxon>
        <taxon>Endomyxa</taxon>
        <taxon>Ascetosporea</taxon>
        <taxon>Haplosporida</taxon>
        <taxon>Bonamia</taxon>
    </lineage>
</organism>
<name>A0ABV2AUU1_9EUKA</name>
<gene>
    <name evidence="1" type="ORF">MHBO_004696</name>
</gene>
<dbReference type="EMBL" id="JBDODL010004905">
    <property type="protein sequence ID" value="MES1923153.1"/>
    <property type="molecule type" value="Genomic_DNA"/>
</dbReference>
<accession>A0ABV2AUU1</accession>
<keyword evidence="2" id="KW-1185">Reference proteome</keyword>
<evidence type="ECO:0000313" key="2">
    <source>
        <dbReference type="Proteomes" id="UP001439008"/>
    </source>
</evidence>
<dbReference type="Proteomes" id="UP001439008">
    <property type="component" value="Unassembled WGS sequence"/>
</dbReference>
<sequence length="197" mass="23362">MHKIQWTLSKISKPDGFEFHKKALFKNKHKKALLEQINKDNKPGKVLKKLLYKEGKRTFRENNYFGLYYKSTKKSCFDGAYSDFLGACCRLINCSRGILFRVLNKIESKMEIAERVLSFKNEQKEISPIYKERSVNLRKKMKLISPVKKRGPLRFLRKWQNLQNGDFYYDCLCNNMVPTKIFTNARKHLYKTTCLVN</sequence>
<evidence type="ECO:0000313" key="1">
    <source>
        <dbReference type="EMBL" id="MES1923153.1"/>
    </source>
</evidence>